<dbReference type="Gene3D" id="3.10.560.10">
    <property type="entry name" value="Outer membrane lipoprotein wza domain like"/>
    <property type="match status" value="1"/>
</dbReference>
<evidence type="ECO:0000256" key="1">
    <source>
        <dbReference type="ARBA" id="ARBA00022729"/>
    </source>
</evidence>
<feature type="domain" description="Soluble ligand binding" evidence="3">
    <location>
        <begin position="119"/>
        <end position="173"/>
    </location>
</feature>
<dbReference type="InterPro" id="IPR049712">
    <property type="entry name" value="Poly_export"/>
</dbReference>
<dbReference type="PANTHER" id="PTHR33619">
    <property type="entry name" value="POLYSACCHARIDE EXPORT PROTEIN GFCE-RELATED"/>
    <property type="match status" value="1"/>
</dbReference>
<evidence type="ECO:0000313" key="5">
    <source>
        <dbReference type="EMBL" id="TVM30591.1"/>
    </source>
</evidence>
<reference evidence="5 6" key="1">
    <citation type="submission" date="2018-06" db="EMBL/GenBank/DDBJ databases">
        <title>Complete genome of Desulfovibrio marinus P48SEP.</title>
        <authorList>
            <person name="Crispim J.S."/>
            <person name="Vidigal P.M.P."/>
            <person name="Silva L.C.F."/>
            <person name="Araujo L.C."/>
            <person name="Laguardia C.N."/>
            <person name="Dias R.S."/>
            <person name="Sousa M.P."/>
            <person name="Paula S.O."/>
            <person name="Silva C."/>
        </authorList>
    </citation>
    <scope>NUCLEOTIDE SEQUENCE [LARGE SCALE GENOMIC DNA]</scope>
    <source>
        <strain evidence="5 6">P48SEP</strain>
    </source>
</reference>
<sequence>MSGVKERCVWGGGNMRIISTVVISLFAVLFMTAAVQAADGEYILGPGDVVEVMVWKEENLTRDVLIRPDGMFSFPLIGEVQAVGRTIAEVQAEMQERMEEYVLEARIAVMLKEMNSRSIFIVGKVVKPGGFPMYRNIRVMEAIALAGGLTPYADDDILVVRESQSGQTVMPFDYSDVASGKNLEQNIVLSPGDTIIVR</sequence>
<evidence type="ECO:0000259" key="2">
    <source>
        <dbReference type="Pfam" id="PF02563"/>
    </source>
</evidence>
<evidence type="ECO:0000313" key="4">
    <source>
        <dbReference type="EMBL" id="QJT07979.1"/>
    </source>
</evidence>
<evidence type="ECO:0000259" key="3">
    <source>
        <dbReference type="Pfam" id="PF10531"/>
    </source>
</evidence>
<keyword evidence="7" id="KW-1185">Reference proteome</keyword>
<dbReference type="Proteomes" id="UP000503251">
    <property type="component" value="Chromosome"/>
</dbReference>
<dbReference type="Pfam" id="PF10531">
    <property type="entry name" value="SLBB"/>
    <property type="match status" value="1"/>
</dbReference>
<dbReference type="EMBL" id="CP039543">
    <property type="protein sequence ID" value="QJT07979.1"/>
    <property type="molecule type" value="Genomic_DNA"/>
</dbReference>
<dbReference type="Pfam" id="PF02563">
    <property type="entry name" value="Poly_export"/>
    <property type="match status" value="1"/>
</dbReference>
<dbReference type="Gene3D" id="3.30.1950.10">
    <property type="entry name" value="wza like domain"/>
    <property type="match status" value="1"/>
</dbReference>
<dbReference type="PANTHER" id="PTHR33619:SF3">
    <property type="entry name" value="POLYSACCHARIDE EXPORT PROTEIN GFCE-RELATED"/>
    <property type="match status" value="1"/>
</dbReference>
<accession>A0A6P1ZE79</accession>
<dbReference type="AlphaFoldDB" id="A0A6P1ZE79"/>
<dbReference type="EMBL" id="QMIF01000021">
    <property type="protein sequence ID" value="TVM30591.1"/>
    <property type="molecule type" value="Genomic_DNA"/>
</dbReference>
<dbReference type="Proteomes" id="UP000434052">
    <property type="component" value="Unassembled WGS sequence"/>
</dbReference>
<dbReference type="InterPro" id="IPR003715">
    <property type="entry name" value="Poly_export_N"/>
</dbReference>
<evidence type="ECO:0000313" key="6">
    <source>
        <dbReference type="Proteomes" id="UP000434052"/>
    </source>
</evidence>
<reference evidence="4 7" key="2">
    <citation type="submission" date="2019-04" db="EMBL/GenBank/DDBJ databases">
        <title>Isolation and culture of sulfate reducing bacteria from the cold seep of the South China Sea.</title>
        <authorList>
            <person name="Sun C."/>
            <person name="Liu R."/>
        </authorList>
    </citation>
    <scope>NUCLEOTIDE SEQUENCE [LARGE SCALE GENOMIC DNA]</scope>
    <source>
        <strain evidence="4 7">CS1</strain>
    </source>
</reference>
<dbReference type="GO" id="GO:0015159">
    <property type="term" value="F:polysaccharide transmembrane transporter activity"/>
    <property type="evidence" value="ECO:0007669"/>
    <property type="project" value="InterPro"/>
</dbReference>
<gene>
    <name evidence="5" type="ORF">DQK91_20355</name>
    <name evidence="4" type="ORF">E8L03_03120</name>
</gene>
<dbReference type="OrthoDB" id="193635at2"/>
<organism evidence="5 6">
    <name type="scientific">Oceanidesulfovibrio marinus</name>
    <dbReference type="NCBI Taxonomy" id="370038"/>
    <lineage>
        <taxon>Bacteria</taxon>
        <taxon>Pseudomonadati</taxon>
        <taxon>Thermodesulfobacteriota</taxon>
        <taxon>Desulfovibrionia</taxon>
        <taxon>Desulfovibrionales</taxon>
        <taxon>Desulfovibrionaceae</taxon>
        <taxon>Oceanidesulfovibrio</taxon>
    </lineage>
</organism>
<keyword evidence="1" id="KW-0732">Signal</keyword>
<dbReference type="InterPro" id="IPR019554">
    <property type="entry name" value="Soluble_ligand-bd"/>
</dbReference>
<name>A0A6P1ZE79_9BACT</name>
<feature type="domain" description="Polysaccharide export protein N-terminal" evidence="2">
    <location>
        <begin position="37"/>
        <end position="111"/>
    </location>
</feature>
<proteinExistence type="predicted"/>
<protein>
    <submittedName>
        <fullName evidence="5">Polysaccharide export protein</fullName>
    </submittedName>
</protein>
<evidence type="ECO:0000313" key="7">
    <source>
        <dbReference type="Proteomes" id="UP000503251"/>
    </source>
</evidence>